<proteinExistence type="predicted"/>
<keyword evidence="2" id="KW-1185">Reference proteome</keyword>
<organism evidence="1 2">
    <name type="scientific">Triticum urartu</name>
    <name type="common">Red wild einkorn</name>
    <name type="synonym">Crithodium urartu</name>
    <dbReference type="NCBI Taxonomy" id="4572"/>
    <lineage>
        <taxon>Eukaryota</taxon>
        <taxon>Viridiplantae</taxon>
        <taxon>Streptophyta</taxon>
        <taxon>Embryophyta</taxon>
        <taxon>Tracheophyta</taxon>
        <taxon>Spermatophyta</taxon>
        <taxon>Magnoliopsida</taxon>
        <taxon>Liliopsida</taxon>
        <taxon>Poales</taxon>
        <taxon>Poaceae</taxon>
        <taxon>BOP clade</taxon>
        <taxon>Pooideae</taxon>
        <taxon>Triticodae</taxon>
        <taxon>Triticeae</taxon>
        <taxon>Triticinae</taxon>
        <taxon>Triticum</taxon>
    </lineage>
</organism>
<accession>A0A8R7QH45</accession>
<dbReference type="EnsemblPlants" id="TuG1812G0500003409.01.T01">
    <property type="protein sequence ID" value="TuG1812G0500003409.01.T01.cds374831"/>
    <property type="gene ID" value="TuG1812G0500003409.01"/>
</dbReference>
<sequence length="54" mass="6106">MLFLATGRAARCCLKKIKEKEICVLRQSQECCMRACAVHLCIQLIRGCFVLCSL</sequence>
<evidence type="ECO:0000313" key="1">
    <source>
        <dbReference type="EnsemblPlants" id="TuG1812G0500003409.01.T01.cds374831"/>
    </source>
</evidence>
<protein>
    <submittedName>
        <fullName evidence="1">Uncharacterized protein</fullName>
    </submittedName>
</protein>
<reference evidence="1" key="2">
    <citation type="submission" date="2018-03" db="EMBL/GenBank/DDBJ databases">
        <title>The Triticum urartu genome reveals the dynamic nature of wheat genome evolution.</title>
        <authorList>
            <person name="Ling H."/>
            <person name="Ma B."/>
            <person name="Shi X."/>
            <person name="Liu H."/>
            <person name="Dong L."/>
            <person name="Sun H."/>
            <person name="Cao Y."/>
            <person name="Gao Q."/>
            <person name="Zheng S."/>
            <person name="Li Y."/>
            <person name="Yu Y."/>
            <person name="Du H."/>
            <person name="Qi M."/>
            <person name="Li Y."/>
            <person name="Yu H."/>
            <person name="Cui Y."/>
            <person name="Wang N."/>
            <person name="Chen C."/>
            <person name="Wu H."/>
            <person name="Zhao Y."/>
            <person name="Zhang J."/>
            <person name="Li Y."/>
            <person name="Zhou W."/>
            <person name="Zhang B."/>
            <person name="Hu W."/>
            <person name="Eijk M."/>
            <person name="Tang J."/>
            <person name="Witsenboer H."/>
            <person name="Zhao S."/>
            <person name="Li Z."/>
            <person name="Zhang A."/>
            <person name="Wang D."/>
            <person name="Liang C."/>
        </authorList>
    </citation>
    <scope>NUCLEOTIDE SEQUENCE [LARGE SCALE GENOMIC DNA]</scope>
    <source>
        <strain evidence="1">cv. G1812</strain>
    </source>
</reference>
<evidence type="ECO:0000313" key="2">
    <source>
        <dbReference type="Proteomes" id="UP000015106"/>
    </source>
</evidence>
<dbReference type="AlphaFoldDB" id="A0A8R7QH45"/>
<reference evidence="1" key="3">
    <citation type="submission" date="2022-06" db="UniProtKB">
        <authorList>
            <consortium name="EnsemblPlants"/>
        </authorList>
    </citation>
    <scope>IDENTIFICATION</scope>
</reference>
<reference evidence="2" key="1">
    <citation type="journal article" date="2013" name="Nature">
        <title>Draft genome of the wheat A-genome progenitor Triticum urartu.</title>
        <authorList>
            <person name="Ling H.Q."/>
            <person name="Zhao S."/>
            <person name="Liu D."/>
            <person name="Wang J."/>
            <person name="Sun H."/>
            <person name="Zhang C."/>
            <person name="Fan H."/>
            <person name="Li D."/>
            <person name="Dong L."/>
            <person name="Tao Y."/>
            <person name="Gao C."/>
            <person name="Wu H."/>
            <person name="Li Y."/>
            <person name="Cui Y."/>
            <person name="Guo X."/>
            <person name="Zheng S."/>
            <person name="Wang B."/>
            <person name="Yu K."/>
            <person name="Liang Q."/>
            <person name="Yang W."/>
            <person name="Lou X."/>
            <person name="Chen J."/>
            <person name="Feng M."/>
            <person name="Jian J."/>
            <person name="Zhang X."/>
            <person name="Luo G."/>
            <person name="Jiang Y."/>
            <person name="Liu J."/>
            <person name="Wang Z."/>
            <person name="Sha Y."/>
            <person name="Zhang B."/>
            <person name="Wu H."/>
            <person name="Tang D."/>
            <person name="Shen Q."/>
            <person name="Xue P."/>
            <person name="Zou S."/>
            <person name="Wang X."/>
            <person name="Liu X."/>
            <person name="Wang F."/>
            <person name="Yang Y."/>
            <person name="An X."/>
            <person name="Dong Z."/>
            <person name="Zhang K."/>
            <person name="Zhang X."/>
            <person name="Luo M.C."/>
            <person name="Dvorak J."/>
            <person name="Tong Y."/>
            <person name="Wang J."/>
            <person name="Yang H."/>
            <person name="Li Z."/>
            <person name="Wang D."/>
            <person name="Zhang A."/>
            <person name="Wang J."/>
        </authorList>
    </citation>
    <scope>NUCLEOTIDE SEQUENCE</scope>
    <source>
        <strain evidence="2">cv. G1812</strain>
    </source>
</reference>
<dbReference type="Proteomes" id="UP000015106">
    <property type="component" value="Chromosome 5"/>
</dbReference>
<dbReference type="Gramene" id="TuG1812G0500003409.01.T01">
    <property type="protein sequence ID" value="TuG1812G0500003409.01.T01.cds374831"/>
    <property type="gene ID" value="TuG1812G0500003409.01"/>
</dbReference>
<name>A0A8R7QH45_TRIUA</name>